<proteinExistence type="inferred from homology"/>
<protein>
    <recommendedName>
        <fullName evidence="5">Asp23/Gls24 family envelope stress response protein</fullName>
    </recommendedName>
</protein>
<evidence type="ECO:0000313" key="4">
    <source>
        <dbReference type="Proteomes" id="UP000035034"/>
    </source>
</evidence>
<dbReference type="Proteomes" id="UP000035034">
    <property type="component" value="Unassembled WGS sequence"/>
</dbReference>
<comment type="caution">
    <text evidence="3">The sequence shown here is derived from an EMBL/GenBank/DDBJ whole genome shotgun (WGS) entry which is preliminary data.</text>
</comment>
<dbReference type="AlphaFoldDB" id="H0R1I5"/>
<sequence length="155" mass="16765">MADDQGSLIVRRRVYEKLAERAALSVDDVLAQSTGFTAAFDDQASNSAALYRNLPRAVARDDGSAISLSIAVRWPARVSDVCRTVSDQVIDDLVRYTGERPQRVDVDVAQLVSEQSTSVGGTSGTRDKPQRRRRSGFIDLPPAGDAVDLRKAASS</sequence>
<dbReference type="eggNOG" id="COG1302">
    <property type="taxonomic scope" value="Bacteria"/>
</dbReference>
<dbReference type="EMBL" id="BAEH01000070">
    <property type="protein sequence ID" value="GAB18936.1"/>
    <property type="molecule type" value="Genomic_DNA"/>
</dbReference>
<comment type="similarity">
    <text evidence="1">Belongs to the asp23 family.</text>
</comment>
<evidence type="ECO:0000256" key="2">
    <source>
        <dbReference type="SAM" id="MobiDB-lite"/>
    </source>
</evidence>
<organism evidence="3 4">
    <name type="scientific">Gordonia effusa NBRC 100432</name>
    <dbReference type="NCBI Taxonomy" id="1077974"/>
    <lineage>
        <taxon>Bacteria</taxon>
        <taxon>Bacillati</taxon>
        <taxon>Actinomycetota</taxon>
        <taxon>Actinomycetes</taxon>
        <taxon>Mycobacteriales</taxon>
        <taxon>Gordoniaceae</taxon>
        <taxon>Gordonia</taxon>
    </lineage>
</organism>
<dbReference type="STRING" id="1077974.GOEFS_070_00200"/>
<evidence type="ECO:0008006" key="5">
    <source>
        <dbReference type="Google" id="ProtNLM"/>
    </source>
</evidence>
<gene>
    <name evidence="3" type="ORF">GOEFS_070_00200</name>
</gene>
<dbReference type="RefSeq" id="WP_007318272.1">
    <property type="nucleotide sequence ID" value="NZ_BAEH01000070.1"/>
</dbReference>
<accession>H0R1I5</accession>
<evidence type="ECO:0000313" key="3">
    <source>
        <dbReference type="EMBL" id="GAB18936.1"/>
    </source>
</evidence>
<dbReference type="Pfam" id="PF03780">
    <property type="entry name" value="Asp23"/>
    <property type="match status" value="1"/>
</dbReference>
<keyword evidence="4" id="KW-1185">Reference proteome</keyword>
<feature type="region of interest" description="Disordered" evidence="2">
    <location>
        <begin position="115"/>
        <end position="155"/>
    </location>
</feature>
<evidence type="ECO:0000256" key="1">
    <source>
        <dbReference type="ARBA" id="ARBA00005721"/>
    </source>
</evidence>
<dbReference type="InterPro" id="IPR005531">
    <property type="entry name" value="Asp23"/>
</dbReference>
<reference evidence="3 4" key="1">
    <citation type="submission" date="2011-12" db="EMBL/GenBank/DDBJ databases">
        <title>Whole genome shotgun sequence of Gordonia effusa NBRC 100432.</title>
        <authorList>
            <person name="Yoshida I."/>
            <person name="Takarada H."/>
            <person name="Hosoyama A."/>
            <person name="Tsuchikane K."/>
            <person name="Katsumata H."/>
            <person name="Yamazaki S."/>
            <person name="Fujita N."/>
        </authorList>
    </citation>
    <scope>NUCLEOTIDE SEQUENCE [LARGE SCALE GENOMIC DNA]</scope>
    <source>
        <strain evidence="3 4">NBRC 100432</strain>
    </source>
</reference>
<name>H0R1I5_9ACTN</name>